<organism evidence="5 6">
    <name type="scientific">Atractosteus spatula</name>
    <name type="common">Alligator gar</name>
    <name type="synonym">Lepisosteus spatula</name>
    <dbReference type="NCBI Taxonomy" id="7917"/>
    <lineage>
        <taxon>Eukaryota</taxon>
        <taxon>Metazoa</taxon>
        <taxon>Chordata</taxon>
        <taxon>Craniata</taxon>
        <taxon>Vertebrata</taxon>
        <taxon>Euteleostomi</taxon>
        <taxon>Actinopterygii</taxon>
        <taxon>Neopterygii</taxon>
        <taxon>Holostei</taxon>
        <taxon>Semionotiformes</taxon>
        <taxon>Lepisosteidae</taxon>
        <taxon>Atractosteus</taxon>
    </lineage>
</organism>
<feature type="region of interest" description="Disordered" evidence="3">
    <location>
        <begin position="474"/>
        <end position="502"/>
    </location>
</feature>
<feature type="region of interest" description="Disordered" evidence="3">
    <location>
        <begin position="1491"/>
        <end position="1580"/>
    </location>
</feature>
<keyword evidence="2" id="KW-0539">Nucleus</keyword>
<evidence type="ECO:0000256" key="3">
    <source>
        <dbReference type="SAM" id="MobiDB-lite"/>
    </source>
</evidence>
<evidence type="ECO:0000313" key="5">
    <source>
        <dbReference type="EMBL" id="MBN3316180.1"/>
    </source>
</evidence>
<feature type="compositionally biased region" description="Polar residues" evidence="3">
    <location>
        <begin position="680"/>
        <end position="701"/>
    </location>
</feature>
<proteinExistence type="predicted"/>
<dbReference type="InterPro" id="IPR025151">
    <property type="entry name" value="ELYS_dom"/>
</dbReference>
<feature type="compositionally biased region" description="Polar residues" evidence="3">
    <location>
        <begin position="474"/>
        <end position="497"/>
    </location>
</feature>
<gene>
    <name evidence="5" type="primary">Ahctf1_1</name>
    <name evidence="5" type="ORF">GTO95_0000227</name>
</gene>
<reference evidence="5" key="1">
    <citation type="journal article" date="2021" name="Cell">
        <title>Tracing the genetic footprints of vertebrate landing in non-teleost ray-finned fishes.</title>
        <authorList>
            <person name="Bi X."/>
            <person name="Wang K."/>
            <person name="Yang L."/>
            <person name="Pan H."/>
            <person name="Jiang H."/>
            <person name="Wei Q."/>
            <person name="Fang M."/>
            <person name="Yu H."/>
            <person name="Zhu C."/>
            <person name="Cai Y."/>
            <person name="He Y."/>
            <person name="Gan X."/>
            <person name="Zeng H."/>
            <person name="Yu D."/>
            <person name="Zhu Y."/>
            <person name="Jiang H."/>
            <person name="Qiu Q."/>
            <person name="Yang H."/>
            <person name="Zhang Y.E."/>
            <person name="Wang W."/>
            <person name="Zhu M."/>
            <person name="He S."/>
            <person name="Zhang G."/>
        </authorList>
    </citation>
    <scope>NUCLEOTIDE SEQUENCE</scope>
    <source>
        <strain evidence="5">Allg_001</strain>
    </source>
</reference>
<feature type="domain" description="ELYS-like" evidence="4">
    <location>
        <begin position="1"/>
        <end position="222"/>
    </location>
</feature>
<feature type="compositionally biased region" description="Basic and acidic residues" evidence="3">
    <location>
        <begin position="1393"/>
        <end position="1409"/>
    </location>
</feature>
<feature type="compositionally biased region" description="Basic and acidic residues" evidence="3">
    <location>
        <begin position="593"/>
        <end position="604"/>
    </location>
</feature>
<feature type="compositionally biased region" description="Polar residues" evidence="3">
    <location>
        <begin position="1416"/>
        <end position="1427"/>
    </location>
</feature>
<evidence type="ECO:0000256" key="2">
    <source>
        <dbReference type="ARBA" id="ARBA00023242"/>
    </source>
</evidence>
<comment type="subcellular location">
    <subcellularLocation>
        <location evidence="1">Nucleus</location>
    </subcellularLocation>
</comment>
<dbReference type="PANTHER" id="PTHR21583">
    <property type="entry name" value="ELYS PROTEIN"/>
    <property type="match status" value="1"/>
</dbReference>
<feature type="region of interest" description="Disordered" evidence="3">
    <location>
        <begin position="548"/>
        <end position="701"/>
    </location>
</feature>
<feature type="compositionally biased region" description="Acidic residues" evidence="3">
    <location>
        <begin position="575"/>
        <end position="584"/>
    </location>
</feature>
<feature type="compositionally biased region" description="Polar residues" evidence="3">
    <location>
        <begin position="1135"/>
        <end position="1153"/>
    </location>
</feature>
<name>A0A8J7NQ89_ATRSP</name>
<protein>
    <submittedName>
        <fullName evidence="5">ELYS protein</fullName>
    </submittedName>
</protein>
<dbReference type="GO" id="GO:0005634">
    <property type="term" value="C:nucleus"/>
    <property type="evidence" value="ECO:0007669"/>
    <property type="project" value="UniProtKB-SubCell"/>
</dbReference>
<dbReference type="InterPro" id="IPR052620">
    <property type="entry name" value="ELYS/MEL-28_NucAsmblyFactor"/>
</dbReference>
<feature type="compositionally biased region" description="Basic and acidic residues" evidence="3">
    <location>
        <begin position="1073"/>
        <end position="1091"/>
    </location>
</feature>
<dbReference type="Pfam" id="PF13934">
    <property type="entry name" value="ELYS"/>
    <property type="match status" value="1"/>
</dbReference>
<accession>A0A8J7NQ89</accession>
<feature type="compositionally biased region" description="Polar residues" evidence="3">
    <location>
        <begin position="548"/>
        <end position="557"/>
    </location>
</feature>
<evidence type="ECO:0000256" key="1">
    <source>
        <dbReference type="ARBA" id="ARBA00004123"/>
    </source>
</evidence>
<keyword evidence="6" id="KW-1185">Reference proteome</keyword>
<feature type="region of interest" description="Disordered" evidence="3">
    <location>
        <begin position="1014"/>
        <end position="1159"/>
    </location>
</feature>
<evidence type="ECO:0000313" key="6">
    <source>
        <dbReference type="Proteomes" id="UP000736164"/>
    </source>
</evidence>
<feature type="compositionally biased region" description="Basic residues" evidence="3">
    <location>
        <begin position="1505"/>
        <end position="1517"/>
    </location>
</feature>
<feature type="non-terminal residue" evidence="5">
    <location>
        <position position="1580"/>
    </location>
</feature>
<evidence type="ECO:0000259" key="4">
    <source>
        <dbReference type="Pfam" id="PF13934"/>
    </source>
</evidence>
<dbReference type="Proteomes" id="UP000736164">
    <property type="component" value="Unassembled WGS sequence"/>
</dbReference>
<sequence>MIDGMVSQFGDRIANLWKRDEGGTGQYPPPTLHALLDIYLLDGVEEAAKHAIVIYLLLDVMYSFPNKTESSVESFPTAFAIPVGLVKLVQGFWLLDHNDHETSLDLLLHPATCRAILSWQHARIIQALMCQGERRQALRYLQMMKPAISSTAEIMLYLTVLLHNRCMVEAWGLLRQHSNKQNLDELLKYMYEMCQELGQMEELLKLPLSLAEQECLEKFFQSTSGLQNQEYLMVHYLQQANYVPALQLNQTLKMNLVNDRDPKLKERANARNSILDQYGKVLPRIQRKLATERAKPYHHPSTLLREVARPEPLSTVAKPATKGNVLTRAAFINNVLSKISEVWVQEQTKSNPSPLKSPKVPDLPPFTPRRLSLELPEAFIGTPITKSSNRISRILDLVVQPTSEVSPEPLRFQQTPPKPHHSWSTSSPLKPSAGKPSYFENVPIASELCLLQTPQVVKRGRALASASSGFPGFTPQSILRTSQRPTPVGSPSASPGRSLTPPLRAKESRITFIEETTATSARWSNEERSEVAEDREINLLPAASVLNTQSDSASSASVEECVFKPSEQQTPEPPADVEVEEEGVSPETSGVKGLEKMSEPHEMSHASIRSGDTTLEFHDAPTPEDLEDNVVVVNLKPADPEDKESTANEMDEDSNPEERPQDSPVCKEQVQPPVFDDVDQTSSENIPTTLTRSSIREASQTGCRLSFSESASFGHERKQELFPVFSETFVVSEPATADPVVSVHHSEECSTAASETKLEVVLEAGQESKVEIIEDLDDSVQEEPPETCYMQESSVADLPVITQEIQVKELVDEDMEAKALDEEPEAVTYTELLPSASVLIPLEFNEEQQLDREALQLEEAGAYNTAVDHEEAPATPSNFTLMLEDEDDGLAESDEHVLILELPEVSEKKVQVAESKLASSEEQVDNQEAESLEDINKDVTEVHTAAPQTLSYVPEPIKMAIAENLLEAIKDTRTKEFSAEVIETSMPQEVLVTSRKLRSSSLVGKPVQLVTPVLGEVKTPSTEDGKSRRTRGKSLLVDDEQSSSIQPAAMKEVVKGHPGPSTPQKSTRSRKGVLSEDSEKNTHSEEEKLLDQTDIPDLQMPVTPRRSTRSTKHLHDSEIPLTPRRSRRIIKDTQSDGVPNNSKPQTPQKTVQTRADRRTRYSVVEASEDIEAKEEIIDQEVPMPMTPTRSSRRTRNNVSDVPENTPVVTDEKSTDQSKTIPSSPSRVTRKSLGLTLQIPQMAREEEKDTELAEQVPSIPKKRGRKPKSSTLEKPKPVSNELPDTVRRSERNRFTRLMDISEKTLLSEDLPPHELRLQSADSLKERIEQETKMSENLIFEGEVPINDKSNKALVSHKRGSRAVTKVAVDHVPSSSEAGFMGNIAAAEANDELQPETHDIEAPEGCADRSSEPALQKLSRQNRSGQVPNPETFVFSAPRARSKKMKDKSEPLEAPTDVEPQFVFSPPVTRTRQKMGAAVSQTVENVLEMVEDLPKALEKKDSDVSKPRKKRETKAKKKVAWSPPPVEVNLISPMPTPDELPQGRQKKSEEGDTPVQRTGLRRNRKRLRDAIFPKPVTRRKML</sequence>
<feature type="region of interest" description="Disordered" evidence="3">
    <location>
        <begin position="1392"/>
        <end position="1467"/>
    </location>
</feature>
<dbReference type="PANTHER" id="PTHR21583:SF8">
    <property type="entry name" value="PROTEIN ELYS"/>
    <property type="match status" value="1"/>
</dbReference>
<feature type="compositionally biased region" description="Polar residues" evidence="3">
    <location>
        <begin position="1216"/>
        <end position="1226"/>
    </location>
</feature>
<comment type="caution">
    <text evidence="5">The sequence shown here is derived from an EMBL/GenBank/DDBJ whole genome shotgun (WGS) entry which is preliminary data.</text>
</comment>
<feature type="region of interest" description="Disordered" evidence="3">
    <location>
        <begin position="1179"/>
        <end position="1282"/>
    </location>
</feature>
<feature type="non-terminal residue" evidence="5">
    <location>
        <position position="1"/>
    </location>
</feature>
<dbReference type="EMBL" id="JAAWVO010027896">
    <property type="protein sequence ID" value="MBN3316180.1"/>
    <property type="molecule type" value="Genomic_DNA"/>
</dbReference>
<feature type="compositionally biased region" description="Basic and acidic residues" evidence="3">
    <location>
        <begin position="1491"/>
        <end position="1504"/>
    </location>
</feature>
<feature type="region of interest" description="Disordered" evidence="3">
    <location>
        <begin position="405"/>
        <end position="434"/>
    </location>
</feature>